<name>B4LDT2_DROVI</name>
<dbReference type="FunCoup" id="B4LDT2">
    <property type="interactions" value="28"/>
</dbReference>
<dbReference type="Gene3D" id="3.40.50.720">
    <property type="entry name" value="NAD(P)-binding Rossmann-like Domain"/>
    <property type="match status" value="1"/>
</dbReference>
<protein>
    <submittedName>
        <fullName evidence="4">Uncharacterized protein, isoform A</fullName>
        <ecNumber evidence="4">1.1.1.145</ecNumber>
        <ecNumber evidence="4">4.2.1.46</ecNumber>
    </submittedName>
</protein>
<keyword evidence="5" id="KW-1185">Reference proteome</keyword>
<dbReference type="PANTHER" id="PTHR10366">
    <property type="entry name" value="NAD DEPENDENT EPIMERASE/DEHYDRATASE"/>
    <property type="match status" value="1"/>
</dbReference>
<dbReference type="SUPFAM" id="SSF51735">
    <property type="entry name" value="NAD(P)-binding Rossmann-fold domains"/>
    <property type="match status" value="1"/>
</dbReference>
<dbReference type="EC" id="1.1.1.145" evidence="4"/>
<dbReference type="GO" id="GO:0006694">
    <property type="term" value="P:steroid biosynthetic process"/>
    <property type="evidence" value="ECO:0007669"/>
    <property type="project" value="InterPro"/>
</dbReference>
<dbReference type="EC" id="4.2.1.46" evidence="4"/>
<evidence type="ECO:0000313" key="5">
    <source>
        <dbReference type="Proteomes" id="UP000008792"/>
    </source>
</evidence>
<dbReference type="EMBL" id="CH940647">
    <property type="protein sequence ID" value="EDW68955.2"/>
    <property type="molecule type" value="Genomic_DNA"/>
</dbReference>
<dbReference type="KEGG" id="dvi:6624633"/>
<dbReference type="eggNOG" id="KOG1430">
    <property type="taxonomic scope" value="Eukaryota"/>
</dbReference>
<proteinExistence type="predicted"/>
<sequence>MWRLLCNLKEFSFETLDAMGSSEGEVVLVTGGSGFLGQHLIKLLLEQRKQLGIKEIRSLDIVPYSNNIGHPETPMLRTFVADIGGERETLNKIFAGVDGVFHCAASVQIEYPPNYDELERVNINGTRAVVDLCIQNNVKRLVYSSCTSVCFVPFKGRSTFSAVINSTESKTDTPTLDSSRLWEQDGEFLIAGYASSKLRAENIVLSSNGAPLQNQLDYLATSAIRAPLTYGECDSHFITNIFDYLSRRDWIFPRIAGVGGKQQLVYAGNVAWGHICAYKALKVSSKAVNGLPVFVTDDTGINDVSRFVQKMALLGERFKVKTSWWYMPHFLFFFLAFLLEFVVRVAYPYTKYRLRYSPRAIASFTSSMLMYNRLRASIHMDYVPLYDPDSSAERSARWYAKWWDDKQLAKKSKKSS</sequence>
<dbReference type="GO" id="GO:0003854">
    <property type="term" value="F:3-beta-hydroxy-Delta5-steroid dehydrogenase (NAD+) activity"/>
    <property type="evidence" value="ECO:0007669"/>
    <property type="project" value="UniProtKB-EC"/>
</dbReference>
<evidence type="ECO:0000313" key="4">
    <source>
        <dbReference type="EMBL" id="EDW68955.2"/>
    </source>
</evidence>
<dbReference type="STRING" id="7244.B4LDT2"/>
<gene>
    <name evidence="4" type="primary">Dvir\GJ12388</name>
    <name evidence="4" type="ORF">Dvir_GJ12388</name>
</gene>
<keyword evidence="2" id="KW-0812">Transmembrane</keyword>
<evidence type="ECO:0000259" key="3">
    <source>
        <dbReference type="Pfam" id="PF01073"/>
    </source>
</evidence>
<evidence type="ECO:0000256" key="1">
    <source>
        <dbReference type="ARBA" id="ARBA00023002"/>
    </source>
</evidence>
<dbReference type="AlphaFoldDB" id="B4LDT2"/>
<reference evidence="4 5" key="1">
    <citation type="journal article" date="2007" name="Nature">
        <title>Evolution of genes and genomes on the Drosophila phylogeny.</title>
        <authorList>
            <consortium name="Drosophila 12 Genomes Consortium"/>
            <person name="Clark A.G."/>
            <person name="Eisen M.B."/>
            <person name="Smith D.R."/>
            <person name="Bergman C.M."/>
            <person name="Oliver B."/>
            <person name="Markow T.A."/>
            <person name="Kaufman T.C."/>
            <person name="Kellis M."/>
            <person name="Gelbart W."/>
            <person name="Iyer V.N."/>
            <person name="Pollard D.A."/>
            <person name="Sackton T.B."/>
            <person name="Larracuente A.M."/>
            <person name="Singh N.D."/>
            <person name="Abad J.P."/>
            <person name="Abt D.N."/>
            <person name="Adryan B."/>
            <person name="Aguade M."/>
            <person name="Akashi H."/>
            <person name="Anderson W.W."/>
            <person name="Aquadro C.F."/>
            <person name="Ardell D.H."/>
            <person name="Arguello R."/>
            <person name="Artieri C.G."/>
            <person name="Barbash D.A."/>
            <person name="Barker D."/>
            <person name="Barsanti P."/>
            <person name="Batterham P."/>
            <person name="Batzoglou S."/>
            <person name="Begun D."/>
            <person name="Bhutkar A."/>
            <person name="Blanco E."/>
            <person name="Bosak S.A."/>
            <person name="Bradley R.K."/>
            <person name="Brand A.D."/>
            <person name="Brent M.R."/>
            <person name="Brooks A.N."/>
            <person name="Brown R.H."/>
            <person name="Butlin R.K."/>
            <person name="Caggese C."/>
            <person name="Calvi B.R."/>
            <person name="Bernardo de Carvalho A."/>
            <person name="Caspi A."/>
            <person name="Castrezana S."/>
            <person name="Celniker S.E."/>
            <person name="Chang J.L."/>
            <person name="Chapple C."/>
            <person name="Chatterji S."/>
            <person name="Chinwalla A."/>
            <person name="Civetta A."/>
            <person name="Clifton S.W."/>
            <person name="Comeron J.M."/>
            <person name="Costello J.C."/>
            <person name="Coyne J.A."/>
            <person name="Daub J."/>
            <person name="David R.G."/>
            <person name="Delcher A.L."/>
            <person name="Delehaunty K."/>
            <person name="Do C.B."/>
            <person name="Ebling H."/>
            <person name="Edwards K."/>
            <person name="Eickbush T."/>
            <person name="Evans J.D."/>
            <person name="Filipski A."/>
            <person name="Findeiss S."/>
            <person name="Freyhult E."/>
            <person name="Fulton L."/>
            <person name="Fulton R."/>
            <person name="Garcia A.C."/>
            <person name="Gardiner A."/>
            <person name="Garfield D.A."/>
            <person name="Garvin B.E."/>
            <person name="Gibson G."/>
            <person name="Gilbert D."/>
            <person name="Gnerre S."/>
            <person name="Godfrey J."/>
            <person name="Good R."/>
            <person name="Gotea V."/>
            <person name="Gravely B."/>
            <person name="Greenberg A.J."/>
            <person name="Griffiths-Jones S."/>
            <person name="Gross S."/>
            <person name="Guigo R."/>
            <person name="Gustafson E.A."/>
            <person name="Haerty W."/>
            <person name="Hahn M.W."/>
            <person name="Halligan D.L."/>
            <person name="Halpern A.L."/>
            <person name="Halter G.M."/>
            <person name="Han M.V."/>
            <person name="Heger A."/>
            <person name="Hillier L."/>
            <person name="Hinrichs A.S."/>
            <person name="Holmes I."/>
            <person name="Hoskins R.A."/>
            <person name="Hubisz M.J."/>
            <person name="Hultmark D."/>
            <person name="Huntley M.A."/>
            <person name="Jaffe D.B."/>
            <person name="Jagadeeshan S."/>
            <person name="Jeck W.R."/>
            <person name="Johnson J."/>
            <person name="Jones C.D."/>
            <person name="Jordan W.C."/>
            <person name="Karpen G.H."/>
            <person name="Kataoka E."/>
            <person name="Keightley P.D."/>
            <person name="Kheradpour P."/>
            <person name="Kirkness E.F."/>
            <person name="Koerich L.B."/>
            <person name="Kristiansen K."/>
            <person name="Kudrna D."/>
            <person name="Kulathinal R.J."/>
            <person name="Kumar S."/>
            <person name="Kwok R."/>
            <person name="Lander E."/>
            <person name="Langley C.H."/>
            <person name="Lapoint R."/>
            <person name="Lazzaro B.P."/>
            <person name="Lee S.J."/>
            <person name="Levesque L."/>
            <person name="Li R."/>
            <person name="Lin C.F."/>
            <person name="Lin M.F."/>
            <person name="Lindblad-Toh K."/>
            <person name="Llopart A."/>
            <person name="Long M."/>
            <person name="Low L."/>
            <person name="Lozovsky E."/>
            <person name="Lu J."/>
            <person name="Luo M."/>
            <person name="Machado C.A."/>
            <person name="Makalowski W."/>
            <person name="Marzo M."/>
            <person name="Matsuda M."/>
            <person name="Matzkin L."/>
            <person name="McAllister B."/>
            <person name="McBride C.S."/>
            <person name="McKernan B."/>
            <person name="McKernan K."/>
            <person name="Mendez-Lago M."/>
            <person name="Minx P."/>
            <person name="Mollenhauer M.U."/>
            <person name="Montooth K."/>
            <person name="Mount S.M."/>
            <person name="Mu X."/>
            <person name="Myers E."/>
            <person name="Negre B."/>
            <person name="Newfeld S."/>
            <person name="Nielsen R."/>
            <person name="Noor M.A."/>
            <person name="O'Grady P."/>
            <person name="Pachter L."/>
            <person name="Papaceit M."/>
            <person name="Parisi M.J."/>
            <person name="Parisi M."/>
            <person name="Parts L."/>
            <person name="Pedersen J.S."/>
            <person name="Pesole G."/>
            <person name="Phillippy A.M."/>
            <person name="Ponting C.P."/>
            <person name="Pop M."/>
            <person name="Porcelli D."/>
            <person name="Powell J.R."/>
            <person name="Prohaska S."/>
            <person name="Pruitt K."/>
            <person name="Puig M."/>
            <person name="Quesneville H."/>
            <person name="Ram K.R."/>
            <person name="Rand D."/>
            <person name="Rasmussen M.D."/>
            <person name="Reed L.K."/>
            <person name="Reenan R."/>
            <person name="Reily A."/>
            <person name="Remington K.A."/>
            <person name="Rieger T.T."/>
            <person name="Ritchie M.G."/>
            <person name="Robin C."/>
            <person name="Rogers Y.H."/>
            <person name="Rohde C."/>
            <person name="Rozas J."/>
            <person name="Rubenfield M.J."/>
            <person name="Ruiz A."/>
            <person name="Russo S."/>
            <person name="Salzberg S.L."/>
            <person name="Sanchez-Gracia A."/>
            <person name="Saranga D.J."/>
            <person name="Sato H."/>
            <person name="Schaeffer S.W."/>
            <person name="Schatz M.C."/>
            <person name="Schlenke T."/>
            <person name="Schwartz R."/>
            <person name="Segarra C."/>
            <person name="Singh R.S."/>
            <person name="Sirot L."/>
            <person name="Sirota M."/>
            <person name="Sisneros N.B."/>
            <person name="Smith C.D."/>
            <person name="Smith T.F."/>
            <person name="Spieth J."/>
            <person name="Stage D.E."/>
            <person name="Stark A."/>
            <person name="Stephan W."/>
            <person name="Strausberg R.L."/>
            <person name="Strempel S."/>
            <person name="Sturgill D."/>
            <person name="Sutton G."/>
            <person name="Sutton G.G."/>
            <person name="Tao W."/>
            <person name="Teichmann S."/>
            <person name="Tobari Y.N."/>
            <person name="Tomimura Y."/>
            <person name="Tsolas J.M."/>
            <person name="Valente V.L."/>
            <person name="Venter E."/>
            <person name="Venter J.C."/>
            <person name="Vicario S."/>
            <person name="Vieira F.G."/>
            <person name="Vilella A.J."/>
            <person name="Villasante A."/>
            <person name="Walenz B."/>
            <person name="Wang J."/>
            <person name="Wasserman M."/>
            <person name="Watts T."/>
            <person name="Wilson D."/>
            <person name="Wilson R.K."/>
            <person name="Wing R.A."/>
            <person name="Wolfner M.F."/>
            <person name="Wong A."/>
            <person name="Wong G.K."/>
            <person name="Wu C.I."/>
            <person name="Wu G."/>
            <person name="Yamamoto D."/>
            <person name="Yang H.P."/>
            <person name="Yang S.P."/>
            <person name="Yorke J.A."/>
            <person name="Yoshida K."/>
            <person name="Zdobnov E."/>
            <person name="Zhang P."/>
            <person name="Zhang Y."/>
            <person name="Zimin A.V."/>
            <person name="Baldwin J."/>
            <person name="Abdouelleil A."/>
            <person name="Abdulkadir J."/>
            <person name="Abebe A."/>
            <person name="Abera B."/>
            <person name="Abreu J."/>
            <person name="Acer S.C."/>
            <person name="Aftuck L."/>
            <person name="Alexander A."/>
            <person name="An P."/>
            <person name="Anderson E."/>
            <person name="Anderson S."/>
            <person name="Arachi H."/>
            <person name="Azer M."/>
            <person name="Bachantsang P."/>
            <person name="Barry A."/>
            <person name="Bayul T."/>
            <person name="Berlin A."/>
            <person name="Bessette D."/>
            <person name="Bloom T."/>
            <person name="Blye J."/>
            <person name="Boguslavskiy L."/>
            <person name="Bonnet C."/>
            <person name="Boukhgalter B."/>
            <person name="Bourzgui I."/>
            <person name="Brown A."/>
            <person name="Cahill P."/>
            <person name="Channer S."/>
            <person name="Cheshatsang Y."/>
            <person name="Chuda L."/>
            <person name="Citroen M."/>
            <person name="Collymore A."/>
            <person name="Cooke P."/>
            <person name="Costello M."/>
            <person name="D'Aco K."/>
            <person name="Daza R."/>
            <person name="De Haan G."/>
            <person name="DeGray S."/>
            <person name="DeMaso C."/>
            <person name="Dhargay N."/>
            <person name="Dooley K."/>
            <person name="Dooley E."/>
            <person name="Doricent M."/>
            <person name="Dorje P."/>
            <person name="Dorjee K."/>
            <person name="Dupes A."/>
            <person name="Elong R."/>
            <person name="Falk J."/>
            <person name="Farina A."/>
            <person name="Faro S."/>
            <person name="Ferguson D."/>
            <person name="Fisher S."/>
            <person name="Foley C.D."/>
            <person name="Franke A."/>
            <person name="Friedrich D."/>
            <person name="Gadbois L."/>
            <person name="Gearin G."/>
            <person name="Gearin C.R."/>
            <person name="Giannoukos G."/>
            <person name="Goode T."/>
            <person name="Graham J."/>
            <person name="Grandbois E."/>
            <person name="Grewal S."/>
            <person name="Gyaltsen K."/>
            <person name="Hafez N."/>
            <person name="Hagos B."/>
            <person name="Hall J."/>
            <person name="Henson C."/>
            <person name="Hollinger A."/>
            <person name="Honan T."/>
            <person name="Huard M.D."/>
            <person name="Hughes L."/>
            <person name="Hurhula B."/>
            <person name="Husby M.E."/>
            <person name="Kamat A."/>
            <person name="Kanga B."/>
            <person name="Kashin S."/>
            <person name="Khazanovich D."/>
            <person name="Kisner P."/>
            <person name="Lance K."/>
            <person name="Lara M."/>
            <person name="Lee W."/>
            <person name="Lennon N."/>
            <person name="Letendre F."/>
            <person name="LeVine R."/>
            <person name="Lipovsky A."/>
            <person name="Liu X."/>
            <person name="Liu J."/>
            <person name="Liu S."/>
            <person name="Lokyitsang T."/>
            <person name="Lokyitsang Y."/>
            <person name="Lubonja R."/>
            <person name="Lui A."/>
            <person name="MacDonald P."/>
            <person name="Magnisalis V."/>
            <person name="Maru K."/>
            <person name="Matthews C."/>
            <person name="McCusker W."/>
            <person name="McDonough S."/>
            <person name="Mehta T."/>
            <person name="Meldrim J."/>
            <person name="Meneus L."/>
            <person name="Mihai O."/>
            <person name="Mihalev A."/>
            <person name="Mihova T."/>
            <person name="Mittelman R."/>
            <person name="Mlenga V."/>
            <person name="Montmayeur A."/>
            <person name="Mulrain L."/>
            <person name="Navidi A."/>
            <person name="Naylor J."/>
            <person name="Negash T."/>
            <person name="Nguyen T."/>
            <person name="Nguyen N."/>
            <person name="Nicol R."/>
            <person name="Norbu C."/>
            <person name="Norbu N."/>
            <person name="Novod N."/>
            <person name="O'Neill B."/>
            <person name="Osman S."/>
            <person name="Markiewicz E."/>
            <person name="Oyono O.L."/>
            <person name="Patti C."/>
            <person name="Phunkhang P."/>
            <person name="Pierre F."/>
            <person name="Priest M."/>
            <person name="Raghuraman S."/>
            <person name="Rege F."/>
            <person name="Reyes R."/>
            <person name="Rise C."/>
            <person name="Rogov P."/>
            <person name="Ross K."/>
            <person name="Ryan E."/>
            <person name="Settipalli S."/>
            <person name="Shea T."/>
            <person name="Sherpa N."/>
            <person name="Shi L."/>
            <person name="Shih D."/>
            <person name="Sparrow T."/>
            <person name="Spaulding J."/>
            <person name="Stalker J."/>
            <person name="Stange-Thomann N."/>
            <person name="Stavropoulos S."/>
            <person name="Stone C."/>
            <person name="Strader C."/>
            <person name="Tesfaye S."/>
            <person name="Thomson T."/>
            <person name="Thoulutsang Y."/>
            <person name="Thoulutsang D."/>
            <person name="Topham K."/>
            <person name="Topping I."/>
            <person name="Tsamla T."/>
            <person name="Vassiliev H."/>
            <person name="Vo A."/>
            <person name="Wangchuk T."/>
            <person name="Wangdi T."/>
            <person name="Weiand M."/>
            <person name="Wilkinson J."/>
            <person name="Wilson A."/>
            <person name="Yadav S."/>
            <person name="Young G."/>
            <person name="Yu Q."/>
            <person name="Zembek L."/>
            <person name="Zhong D."/>
            <person name="Zimmer A."/>
            <person name="Zwirko Z."/>
            <person name="Jaffe D.B."/>
            <person name="Alvarez P."/>
            <person name="Brockman W."/>
            <person name="Butler J."/>
            <person name="Chin C."/>
            <person name="Gnerre S."/>
            <person name="Grabherr M."/>
            <person name="Kleber M."/>
            <person name="Mauceli E."/>
            <person name="MacCallum I."/>
        </authorList>
    </citation>
    <scope>NUCLEOTIDE SEQUENCE [LARGE SCALE GENOMIC DNA]</scope>
    <source>
        <strain evidence="5">Tucson 15010-1051.87</strain>
    </source>
</reference>
<dbReference type="OrthoDB" id="2735536at2759"/>
<dbReference type="InterPro" id="IPR002225">
    <property type="entry name" value="3Beta_OHSteriod_DH/Estase"/>
</dbReference>
<evidence type="ECO:0000256" key="2">
    <source>
        <dbReference type="SAM" id="Phobius"/>
    </source>
</evidence>
<dbReference type="PANTHER" id="PTHR10366:SF853">
    <property type="entry name" value="GH25466P"/>
    <property type="match status" value="1"/>
</dbReference>
<dbReference type="Proteomes" id="UP000008792">
    <property type="component" value="Unassembled WGS sequence"/>
</dbReference>
<dbReference type="InterPro" id="IPR050425">
    <property type="entry name" value="NAD(P)_dehydrat-like"/>
</dbReference>
<organism evidence="4 5">
    <name type="scientific">Drosophila virilis</name>
    <name type="common">Fruit fly</name>
    <dbReference type="NCBI Taxonomy" id="7244"/>
    <lineage>
        <taxon>Eukaryota</taxon>
        <taxon>Metazoa</taxon>
        <taxon>Ecdysozoa</taxon>
        <taxon>Arthropoda</taxon>
        <taxon>Hexapoda</taxon>
        <taxon>Insecta</taxon>
        <taxon>Pterygota</taxon>
        <taxon>Neoptera</taxon>
        <taxon>Endopterygota</taxon>
        <taxon>Diptera</taxon>
        <taxon>Brachycera</taxon>
        <taxon>Muscomorpha</taxon>
        <taxon>Ephydroidea</taxon>
        <taxon>Drosophilidae</taxon>
        <taxon>Drosophila</taxon>
    </lineage>
</organism>
<dbReference type="InParanoid" id="B4LDT2"/>
<keyword evidence="4" id="KW-0456">Lyase</keyword>
<feature type="transmembrane region" description="Helical" evidence="2">
    <location>
        <begin position="324"/>
        <end position="347"/>
    </location>
</feature>
<dbReference type="Pfam" id="PF01073">
    <property type="entry name" value="3Beta_HSD"/>
    <property type="match status" value="1"/>
</dbReference>
<keyword evidence="1 4" id="KW-0560">Oxidoreductase</keyword>
<dbReference type="FunFam" id="3.40.50.720:FF:000495">
    <property type="entry name" value="3 hydroxysteroid dehydrogenase, putative"/>
    <property type="match status" value="1"/>
</dbReference>
<feature type="domain" description="3-beta hydroxysteroid dehydrogenase/isomerase" evidence="3">
    <location>
        <begin position="28"/>
        <end position="311"/>
    </location>
</feature>
<dbReference type="InterPro" id="IPR036291">
    <property type="entry name" value="NAD(P)-bd_dom_sf"/>
</dbReference>
<keyword evidence="2" id="KW-0472">Membrane</keyword>
<dbReference type="HOGENOM" id="CLU_007383_6_3_1"/>
<accession>B4LDT2</accession>
<dbReference type="GO" id="GO:0008460">
    <property type="term" value="F:dTDP-glucose 4,6-dehydratase activity"/>
    <property type="evidence" value="ECO:0007669"/>
    <property type="project" value="UniProtKB-EC"/>
</dbReference>
<keyword evidence="2" id="KW-1133">Transmembrane helix</keyword>